<organism evidence="1 2">
    <name type="scientific">Candidatus Abawacabacteria bacterium RBG_16_42_10</name>
    <dbReference type="NCBI Taxonomy" id="1817814"/>
    <lineage>
        <taxon>Bacteria</taxon>
        <taxon>Candidatus Abawacaibacteriota</taxon>
    </lineage>
</organism>
<evidence type="ECO:0000313" key="1">
    <source>
        <dbReference type="EMBL" id="OGC81971.1"/>
    </source>
</evidence>
<dbReference type="EMBL" id="MEWR01000014">
    <property type="protein sequence ID" value="OGC81971.1"/>
    <property type="molecule type" value="Genomic_DNA"/>
</dbReference>
<dbReference type="AlphaFoldDB" id="A0A1F4XJU1"/>
<comment type="caution">
    <text evidence="1">The sequence shown here is derived from an EMBL/GenBank/DDBJ whole genome shotgun (WGS) entry which is preliminary data.</text>
</comment>
<gene>
    <name evidence="1" type="ORF">A2V81_03810</name>
</gene>
<dbReference type="STRING" id="1817814.A2V81_03810"/>
<dbReference type="Gene3D" id="6.20.120.50">
    <property type="match status" value="1"/>
</dbReference>
<sequence>MLSQQLGQALARYLITASIQSIEGGKAILKLDTTGELIAWPIAHLPSYLTPGSVVSFQIGSDTLVQQEREAIARKLLADLIK</sequence>
<proteinExistence type="predicted"/>
<protein>
    <recommendedName>
        <fullName evidence="3">DUF3006 domain-containing protein</fullName>
    </recommendedName>
</protein>
<reference evidence="1 2" key="1">
    <citation type="journal article" date="2016" name="Nat. Commun.">
        <title>Thousands of microbial genomes shed light on interconnected biogeochemical processes in an aquifer system.</title>
        <authorList>
            <person name="Anantharaman K."/>
            <person name="Brown C.T."/>
            <person name="Hug L.A."/>
            <person name="Sharon I."/>
            <person name="Castelle C.J."/>
            <person name="Probst A.J."/>
            <person name="Thomas B.C."/>
            <person name="Singh A."/>
            <person name="Wilkins M.J."/>
            <person name="Karaoz U."/>
            <person name="Brodie E.L."/>
            <person name="Williams K.H."/>
            <person name="Hubbard S.S."/>
            <person name="Banfield J.F."/>
        </authorList>
    </citation>
    <scope>NUCLEOTIDE SEQUENCE [LARGE SCALE GENOMIC DNA]</scope>
</reference>
<dbReference type="Proteomes" id="UP000177614">
    <property type="component" value="Unassembled WGS sequence"/>
</dbReference>
<accession>A0A1F4XJU1</accession>
<evidence type="ECO:0000313" key="2">
    <source>
        <dbReference type="Proteomes" id="UP000177614"/>
    </source>
</evidence>
<name>A0A1F4XJU1_9BACT</name>
<evidence type="ECO:0008006" key="3">
    <source>
        <dbReference type="Google" id="ProtNLM"/>
    </source>
</evidence>